<dbReference type="Pfam" id="PF13401">
    <property type="entry name" value="AAA_22"/>
    <property type="match status" value="1"/>
</dbReference>
<dbReference type="InterPro" id="IPR001867">
    <property type="entry name" value="OmpR/PhoB-type_DNA-bd"/>
</dbReference>
<feature type="DNA-binding region" description="OmpR/PhoB-type" evidence="6">
    <location>
        <begin position="1"/>
        <end position="90"/>
    </location>
</feature>
<dbReference type="Gene3D" id="1.10.10.10">
    <property type="entry name" value="Winged helix-like DNA-binding domain superfamily/Winged helix DNA-binding domain"/>
    <property type="match status" value="2"/>
</dbReference>
<dbReference type="GO" id="GO:0000160">
    <property type="term" value="P:phosphorelay signal transduction system"/>
    <property type="evidence" value="ECO:0007669"/>
    <property type="project" value="UniProtKB-KW"/>
</dbReference>
<evidence type="ECO:0000313" key="9">
    <source>
        <dbReference type="Proteomes" id="UP000319103"/>
    </source>
</evidence>
<dbReference type="Pfam" id="PF00486">
    <property type="entry name" value="Trans_reg_C"/>
    <property type="match status" value="1"/>
</dbReference>
<accession>A0A540W4V5</accession>
<organism evidence="8 9">
    <name type="scientific">Kitasatospora acidiphila</name>
    <dbReference type="NCBI Taxonomy" id="2567942"/>
    <lineage>
        <taxon>Bacteria</taxon>
        <taxon>Bacillati</taxon>
        <taxon>Actinomycetota</taxon>
        <taxon>Actinomycetes</taxon>
        <taxon>Kitasatosporales</taxon>
        <taxon>Streptomycetaceae</taxon>
        <taxon>Kitasatospora</taxon>
    </lineage>
</organism>
<comment type="similarity">
    <text evidence="1">Belongs to the AfsR/DnrI/RedD regulatory family.</text>
</comment>
<dbReference type="CDD" id="cd15831">
    <property type="entry name" value="BTAD"/>
    <property type="match status" value="1"/>
</dbReference>
<sequence>MEFRVLGPVEARRGDARVPLAGTKIHTMLAALLLARGQVVSNERLSRALWGWEPPATMNAQIYTYVSRLRKQLGDTVAISRRQPGYALDPRDSWIDAVEYERLDRLGRQALAARQYARAATLLHSALELWHGVPLSNTTAFLSESEVPQWEEAWAATLESRIEADLALGLQQELIPELTRLVAAHPLRERLRVQLMTALFRCSRQADALAVHRDCVQVLRDELGVEPGPELREVHHRILAGSLPEAPTAPVELIRTAPAMLPADSTDFTGRQAQLAELVDELAGLPAPHDRIRHHLVVVTGMPGIGKSALALRAAHLLRGHFPDGQLYTDLTRPDGTAKDPADVLQVFLRALDVPPAAIPPTLDGRVQLYRRVVNDRRVLVVLDNAVDEAQLRSLLPSGANCRTIITGRTPLNSLEGVGLVRLGPLTAAEGLALLAALVGPDRVAAEPEAAAVLVELCERLPLALRICGARLASRPQWPLALLSTRLQPEQHRLDELRHGGLDVRARLRSSYTALRPTARATLRQLALLGQPRCTAAQVALLLHTDERRSEEVLEELVDARLLDLDSIRDDHRFSYRLHPLVRLFVREQAAEVLAA</sequence>
<dbReference type="PROSITE" id="PS51755">
    <property type="entry name" value="OMPR_PHOB"/>
    <property type="match status" value="1"/>
</dbReference>
<dbReference type="PRINTS" id="PR00364">
    <property type="entry name" value="DISEASERSIST"/>
</dbReference>
<evidence type="ECO:0000259" key="7">
    <source>
        <dbReference type="PROSITE" id="PS51755"/>
    </source>
</evidence>
<dbReference type="PANTHER" id="PTHR35807">
    <property type="entry name" value="TRANSCRIPTIONAL REGULATOR REDD-RELATED"/>
    <property type="match status" value="1"/>
</dbReference>
<dbReference type="InterPro" id="IPR011990">
    <property type="entry name" value="TPR-like_helical_dom_sf"/>
</dbReference>
<evidence type="ECO:0000313" key="8">
    <source>
        <dbReference type="EMBL" id="TQF04075.1"/>
    </source>
</evidence>
<dbReference type="Gene3D" id="3.40.50.300">
    <property type="entry name" value="P-loop containing nucleotide triphosphate hydrolases"/>
    <property type="match status" value="1"/>
</dbReference>
<evidence type="ECO:0000256" key="4">
    <source>
        <dbReference type="ARBA" id="ARBA00023125"/>
    </source>
</evidence>
<dbReference type="EMBL" id="VIGB01000003">
    <property type="protein sequence ID" value="TQF04075.1"/>
    <property type="molecule type" value="Genomic_DNA"/>
</dbReference>
<dbReference type="InterPro" id="IPR005158">
    <property type="entry name" value="BTAD"/>
</dbReference>
<keyword evidence="5" id="KW-0804">Transcription</keyword>
<keyword evidence="9" id="KW-1185">Reference proteome</keyword>
<dbReference type="SUPFAM" id="SSF46894">
    <property type="entry name" value="C-terminal effector domain of the bipartite response regulators"/>
    <property type="match status" value="1"/>
</dbReference>
<dbReference type="InterPro" id="IPR049945">
    <property type="entry name" value="AAA_22"/>
</dbReference>
<evidence type="ECO:0000256" key="1">
    <source>
        <dbReference type="ARBA" id="ARBA00005820"/>
    </source>
</evidence>
<dbReference type="Pfam" id="PF03704">
    <property type="entry name" value="BTAD"/>
    <property type="match status" value="1"/>
</dbReference>
<evidence type="ECO:0000256" key="3">
    <source>
        <dbReference type="ARBA" id="ARBA00023015"/>
    </source>
</evidence>
<keyword evidence="3" id="KW-0805">Transcription regulation</keyword>
<dbReference type="SMART" id="SM00862">
    <property type="entry name" value="Trans_reg_C"/>
    <property type="match status" value="1"/>
</dbReference>
<name>A0A540W4V5_9ACTN</name>
<dbReference type="SMART" id="SM01043">
    <property type="entry name" value="BTAD"/>
    <property type="match status" value="1"/>
</dbReference>
<protein>
    <recommendedName>
        <fullName evidence="7">OmpR/PhoB-type domain-containing protein</fullName>
    </recommendedName>
</protein>
<reference evidence="8 9" key="1">
    <citation type="submission" date="2019-06" db="EMBL/GenBank/DDBJ databases">
        <title>Description of Kitasatospora acidophila sp. nov. isolated from pine grove soil, and reclassification of Streptomyces novaecaesareae to Kitasatospora novaeceasareae comb. nov.</title>
        <authorList>
            <person name="Kim M.J."/>
        </authorList>
    </citation>
    <scope>NUCLEOTIDE SEQUENCE [LARGE SCALE GENOMIC DNA]</scope>
    <source>
        <strain evidence="8 9">MMS16-CNU292</strain>
    </source>
</reference>
<dbReference type="InterPro" id="IPR051677">
    <property type="entry name" value="AfsR-DnrI-RedD_regulator"/>
</dbReference>
<dbReference type="GO" id="GO:0043531">
    <property type="term" value="F:ADP binding"/>
    <property type="evidence" value="ECO:0007669"/>
    <property type="project" value="InterPro"/>
</dbReference>
<keyword evidence="4 6" id="KW-0238">DNA-binding</keyword>
<dbReference type="GO" id="GO:0003677">
    <property type="term" value="F:DNA binding"/>
    <property type="evidence" value="ECO:0007669"/>
    <property type="project" value="UniProtKB-UniRule"/>
</dbReference>
<evidence type="ECO:0000256" key="2">
    <source>
        <dbReference type="ARBA" id="ARBA00023012"/>
    </source>
</evidence>
<dbReference type="OrthoDB" id="4336084at2"/>
<proteinExistence type="inferred from homology"/>
<dbReference type="Gene3D" id="1.25.40.10">
    <property type="entry name" value="Tetratricopeptide repeat domain"/>
    <property type="match status" value="1"/>
</dbReference>
<dbReference type="SUPFAM" id="SSF52540">
    <property type="entry name" value="P-loop containing nucleoside triphosphate hydrolases"/>
    <property type="match status" value="1"/>
</dbReference>
<dbReference type="InterPro" id="IPR036388">
    <property type="entry name" value="WH-like_DNA-bd_sf"/>
</dbReference>
<evidence type="ECO:0000256" key="6">
    <source>
        <dbReference type="PROSITE-ProRule" id="PRU01091"/>
    </source>
</evidence>
<gene>
    <name evidence="8" type="ORF">E6W39_19890</name>
</gene>
<comment type="caution">
    <text evidence="8">The sequence shown here is derived from an EMBL/GenBank/DDBJ whole genome shotgun (WGS) entry which is preliminary data.</text>
</comment>
<dbReference type="InterPro" id="IPR016032">
    <property type="entry name" value="Sig_transdc_resp-reg_C-effctor"/>
</dbReference>
<dbReference type="GO" id="GO:0006355">
    <property type="term" value="P:regulation of DNA-templated transcription"/>
    <property type="evidence" value="ECO:0007669"/>
    <property type="project" value="InterPro"/>
</dbReference>
<feature type="domain" description="OmpR/PhoB-type" evidence="7">
    <location>
        <begin position="1"/>
        <end position="90"/>
    </location>
</feature>
<evidence type="ECO:0000256" key="5">
    <source>
        <dbReference type="ARBA" id="ARBA00023163"/>
    </source>
</evidence>
<dbReference type="InterPro" id="IPR027417">
    <property type="entry name" value="P-loop_NTPase"/>
</dbReference>
<dbReference type="PANTHER" id="PTHR35807:SF1">
    <property type="entry name" value="TRANSCRIPTIONAL REGULATOR REDD"/>
    <property type="match status" value="1"/>
</dbReference>
<dbReference type="Proteomes" id="UP000319103">
    <property type="component" value="Unassembled WGS sequence"/>
</dbReference>
<dbReference type="SUPFAM" id="SSF48452">
    <property type="entry name" value="TPR-like"/>
    <property type="match status" value="1"/>
</dbReference>
<keyword evidence="2" id="KW-0902">Two-component regulatory system</keyword>
<dbReference type="AlphaFoldDB" id="A0A540W4V5"/>